<dbReference type="PANTHER" id="PTHR35391">
    <property type="entry name" value="C2H2-TYPE DOMAIN-CONTAINING PROTEIN-RELATED"/>
    <property type="match status" value="1"/>
</dbReference>
<feature type="region of interest" description="Disordered" evidence="1">
    <location>
        <begin position="1227"/>
        <end position="1247"/>
    </location>
</feature>
<feature type="compositionally biased region" description="Basic and acidic residues" evidence="1">
    <location>
        <begin position="405"/>
        <end position="415"/>
    </location>
</feature>
<dbReference type="AlphaFoldDB" id="A0A9W9EUP4"/>
<feature type="compositionally biased region" description="Polar residues" evidence="1">
    <location>
        <begin position="583"/>
        <end position="593"/>
    </location>
</feature>
<feature type="compositionally biased region" description="Low complexity" evidence="1">
    <location>
        <begin position="24"/>
        <end position="43"/>
    </location>
</feature>
<feature type="compositionally biased region" description="Low complexity" evidence="1">
    <location>
        <begin position="1231"/>
        <end position="1241"/>
    </location>
</feature>
<feature type="domain" description="C2H2-type" evidence="2">
    <location>
        <begin position="944"/>
        <end position="967"/>
    </location>
</feature>
<feature type="compositionally biased region" description="Basic and acidic residues" evidence="1">
    <location>
        <begin position="486"/>
        <end position="502"/>
    </location>
</feature>
<feature type="region of interest" description="Disordered" evidence="1">
    <location>
        <begin position="697"/>
        <end position="724"/>
    </location>
</feature>
<evidence type="ECO:0000313" key="3">
    <source>
        <dbReference type="EMBL" id="KAJ5088190.1"/>
    </source>
</evidence>
<dbReference type="EMBL" id="JAPQKH010000007">
    <property type="protein sequence ID" value="KAJ5088190.1"/>
    <property type="molecule type" value="Genomic_DNA"/>
</dbReference>
<feature type="compositionally biased region" description="Basic and acidic residues" evidence="1">
    <location>
        <begin position="981"/>
        <end position="990"/>
    </location>
</feature>
<gene>
    <name evidence="3" type="ORF">N7456_011806</name>
</gene>
<feature type="region of interest" description="Disordered" evidence="1">
    <location>
        <begin position="246"/>
        <end position="358"/>
    </location>
</feature>
<evidence type="ECO:0000313" key="4">
    <source>
        <dbReference type="Proteomes" id="UP001149165"/>
    </source>
</evidence>
<feature type="region of interest" description="Disordered" evidence="1">
    <location>
        <begin position="376"/>
        <end position="509"/>
    </location>
</feature>
<feature type="region of interest" description="Disordered" evidence="1">
    <location>
        <begin position="651"/>
        <end position="681"/>
    </location>
</feature>
<proteinExistence type="predicted"/>
<name>A0A9W9EUP4_9EURO</name>
<reference evidence="3" key="2">
    <citation type="journal article" date="2023" name="IMA Fungus">
        <title>Comparative genomic study of the Penicillium genus elucidates a diverse pangenome and 15 lateral gene transfer events.</title>
        <authorList>
            <person name="Petersen C."/>
            <person name="Sorensen T."/>
            <person name="Nielsen M.R."/>
            <person name="Sondergaard T.E."/>
            <person name="Sorensen J.L."/>
            <person name="Fitzpatrick D.A."/>
            <person name="Frisvad J.C."/>
            <person name="Nielsen K.L."/>
        </authorList>
    </citation>
    <scope>NUCLEOTIDE SEQUENCE</scope>
    <source>
        <strain evidence="3">IBT 30069</strain>
    </source>
</reference>
<organism evidence="3 4">
    <name type="scientific">Penicillium angulare</name>
    <dbReference type="NCBI Taxonomy" id="116970"/>
    <lineage>
        <taxon>Eukaryota</taxon>
        <taxon>Fungi</taxon>
        <taxon>Dikarya</taxon>
        <taxon>Ascomycota</taxon>
        <taxon>Pezizomycotina</taxon>
        <taxon>Eurotiomycetes</taxon>
        <taxon>Eurotiomycetidae</taxon>
        <taxon>Eurotiales</taxon>
        <taxon>Aspergillaceae</taxon>
        <taxon>Penicillium</taxon>
    </lineage>
</organism>
<keyword evidence="4" id="KW-1185">Reference proteome</keyword>
<dbReference type="PANTHER" id="PTHR35391:SF3">
    <property type="entry name" value="FINGER DOMAIN PROTEIN, PUTATIVE (AFU_ORTHOLOGUE AFUA_8G04300)-RELATED"/>
    <property type="match status" value="1"/>
</dbReference>
<feature type="region of interest" description="Disordered" evidence="1">
    <location>
        <begin position="583"/>
        <end position="626"/>
    </location>
</feature>
<feature type="compositionally biased region" description="Polar residues" evidence="1">
    <location>
        <begin position="314"/>
        <end position="333"/>
    </location>
</feature>
<feature type="compositionally biased region" description="Polar residues" evidence="1">
    <location>
        <begin position="104"/>
        <end position="114"/>
    </location>
</feature>
<dbReference type="SMART" id="SM00355">
    <property type="entry name" value="ZnF_C2H2"/>
    <property type="match status" value="3"/>
</dbReference>
<dbReference type="OrthoDB" id="5315052at2759"/>
<feature type="compositionally biased region" description="Basic residues" evidence="1">
    <location>
        <begin position="394"/>
        <end position="403"/>
    </location>
</feature>
<dbReference type="InterPro" id="IPR013087">
    <property type="entry name" value="Znf_C2H2_type"/>
</dbReference>
<feature type="compositionally biased region" description="Polar residues" evidence="1">
    <location>
        <begin position="122"/>
        <end position="147"/>
    </location>
</feature>
<dbReference type="PROSITE" id="PS00028">
    <property type="entry name" value="ZINC_FINGER_C2H2_1"/>
    <property type="match status" value="1"/>
</dbReference>
<feature type="compositionally biased region" description="Polar residues" evidence="1">
    <location>
        <begin position="10"/>
        <end position="23"/>
    </location>
</feature>
<feature type="compositionally biased region" description="Acidic residues" evidence="1">
    <location>
        <begin position="432"/>
        <end position="448"/>
    </location>
</feature>
<accession>A0A9W9EUP4</accession>
<sequence>MTANLYHKTANLTPNNLHSFNDFPSSGPLSPPSEGGSSNSPFSAWAKESGRHSLNMESASNSGYSPALHELNPQDPYLSVSSDPEELDFQASAIRLTPLGGSPSYHSSSPNGENETVDADPTIQTNLWAPQGNNAYQEPNSSTSSHTGGFLAPSDIDLRGSKWQDRTSSLNADIAVPTVQEQLWPDSTTNSSPWLNQEQSIPSPSSMQEHPMIQNNLPNQCSVMNTAPGYGSAQLTVSTEHPIKNEPLSASTLRGRSPLRSPIGITVSSVSRGDSPVENHGHGRRPSRSSMHLSPGDVSSDEDEGHVDDDHRSVSSLSVARTNNGKWIRNSTTGLGGLEPSSRGNEYVPSPNELKNQRELDMKKQDITLWSADVSAANSEAGDDEPSLPDRPSYHKKNNRLRARSTGDRPLERVDYFNLKSTAPGPGVLVYESEEEEEEDDNDDDASDESGATGSDSLPADANEPGRYDRSTPDVFPSLESAGSTEDFRLHPWQDPLRDPTPRMEAMQPGSSNAAMVAFEKRARDIETASLAATIDNNSIINVRSNLERMSLSGEPKAKEGRGSSFLKHPFFHTSSLLKRQASNLSTSSVNTSAQQAIPAPQPQRKESHSHRHRLSLSTKQHNRSPSLTSALMSITGQMTAIGGNNAVHAVSPNTEVSPKGNPIKARGRSRSELPRPTTATPGLMDLMTSHGGPPVANLLLSPRNSTDNDPLPANNHNNGPYFDNIAAKDEEEDEDQLDAADDKALVMEFPPVSSLPVPTFEGFRAQIMLLNPRLQPALIQRFANEQVRRYKKLVELQQKHSAAISNGKCKAGQFCFALGGEATLLEPRKTSASSETGQTQFRISNMSRDQSYTGGDSSFTPAQFPPGVPIPPVNRLPAQFECCICYDVKKFQKPSDWSKHVQEDVQPFTCSFPQCNEVRSFKRKADWVRHENELHRHLEWWTCSFPECNHTCYRKDNFVQHLVREHKMPDPKLKKGKGAPAEEHPGNRERDLAQLWQLLEDCRYETEKTAHSEPCRFCGNILGNWKKLTVHLGKHMEQLAMPVLELAKQHSTAPPPPSQLPLTGVSSGAAETYPPLSAPFHGHQETTGAATLPPRTQYAASNSTTPVNPNMSYDVSLLGYPSISGSVLSTEPEPMAESFNGNVHEQYNPGYNNGMGQFDQATLHPPSVQTHLAHHQNSVTYPPPYNAVHRSRTPENNAPLMQSSYSQLQPQNSTFYPAQASYPGYQNVASTSPYSSSPYTNDYSQM</sequence>
<evidence type="ECO:0000256" key="1">
    <source>
        <dbReference type="SAM" id="MobiDB-lite"/>
    </source>
</evidence>
<feature type="region of interest" description="Disordered" evidence="1">
    <location>
        <begin position="184"/>
        <end position="213"/>
    </location>
</feature>
<feature type="region of interest" description="Disordered" evidence="1">
    <location>
        <begin position="1"/>
        <end position="153"/>
    </location>
</feature>
<evidence type="ECO:0000259" key="2">
    <source>
        <dbReference type="PROSITE" id="PS00028"/>
    </source>
</evidence>
<feature type="compositionally biased region" description="Polar residues" evidence="1">
    <location>
        <begin position="55"/>
        <end position="64"/>
    </location>
</feature>
<protein>
    <submittedName>
        <fullName evidence="3">Zinc finger C2H2</fullName>
    </submittedName>
</protein>
<feature type="region of interest" description="Disordered" evidence="1">
    <location>
        <begin position="1050"/>
        <end position="1106"/>
    </location>
</feature>
<reference evidence="3" key="1">
    <citation type="submission" date="2022-11" db="EMBL/GenBank/DDBJ databases">
        <authorList>
            <person name="Petersen C."/>
        </authorList>
    </citation>
    <scope>NUCLEOTIDE SEQUENCE</scope>
    <source>
        <strain evidence="3">IBT 30069</strain>
    </source>
</reference>
<feature type="region of interest" description="Disordered" evidence="1">
    <location>
        <begin position="970"/>
        <end position="990"/>
    </location>
</feature>
<dbReference type="Proteomes" id="UP001149165">
    <property type="component" value="Unassembled WGS sequence"/>
</dbReference>
<comment type="caution">
    <text evidence="3">The sequence shown here is derived from an EMBL/GenBank/DDBJ whole genome shotgun (WGS) entry which is preliminary data.</text>
</comment>
<feature type="compositionally biased region" description="Polar residues" evidence="1">
    <location>
        <begin position="703"/>
        <end position="719"/>
    </location>
</feature>